<name>A0ABS9W9X8_9PROT</name>
<keyword evidence="2" id="KW-1185">Reference proteome</keyword>
<reference evidence="1 2" key="1">
    <citation type="submission" date="2022-03" db="EMBL/GenBank/DDBJ databases">
        <title>Complete genome analysis of Roseomonas KG 17.1 : a prolific producer of plant growth promoters.</title>
        <authorList>
            <person name="Saadouli I."/>
            <person name="Najjari A."/>
            <person name="Mosbah A."/>
            <person name="Ouzari H.I."/>
        </authorList>
    </citation>
    <scope>NUCLEOTIDE SEQUENCE [LARGE SCALE GENOMIC DNA]</scope>
    <source>
        <strain evidence="1 2">KG17-1</strain>
    </source>
</reference>
<organism evidence="1 2">
    <name type="scientific">Teichococcus vastitatis</name>
    <dbReference type="NCBI Taxonomy" id="2307076"/>
    <lineage>
        <taxon>Bacteria</taxon>
        <taxon>Pseudomonadati</taxon>
        <taxon>Pseudomonadota</taxon>
        <taxon>Alphaproteobacteria</taxon>
        <taxon>Acetobacterales</taxon>
        <taxon>Roseomonadaceae</taxon>
        <taxon>Roseomonas</taxon>
    </lineage>
</organism>
<sequence>MSRDLAELAHAGRLQVGPLAIVLLDEAALRAEVEAAMESAKRLG</sequence>
<dbReference type="Proteomes" id="UP001201985">
    <property type="component" value="Unassembled WGS sequence"/>
</dbReference>
<evidence type="ECO:0000313" key="2">
    <source>
        <dbReference type="Proteomes" id="UP001201985"/>
    </source>
</evidence>
<dbReference type="EMBL" id="JALBUU010000079">
    <property type="protein sequence ID" value="MCI0756041.1"/>
    <property type="molecule type" value="Genomic_DNA"/>
</dbReference>
<gene>
    <name evidence="1" type="ORF">MON41_20445</name>
</gene>
<accession>A0ABS9W9X8</accession>
<evidence type="ECO:0000313" key="1">
    <source>
        <dbReference type="EMBL" id="MCI0756041.1"/>
    </source>
</evidence>
<comment type="caution">
    <text evidence="1">The sequence shown here is derived from an EMBL/GenBank/DDBJ whole genome shotgun (WGS) entry which is preliminary data.</text>
</comment>
<proteinExistence type="predicted"/>
<protein>
    <submittedName>
        <fullName evidence="1">Uncharacterized protein</fullName>
    </submittedName>
</protein>